<evidence type="ECO:0000256" key="2">
    <source>
        <dbReference type="ARBA" id="ARBA00023054"/>
    </source>
</evidence>
<keyword evidence="5" id="KW-1185">Reference proteome</keyword>
<gene>
    <name evidence="4" type="ORF">Cni_G06379</name>
</gene>
<evidence type="ECO:0000256" key="3">
    <source>
        <dbReference type="SAM" id="MobiDB-lite"/>
    </source>
</evidence>
<dbReference type="Proteomes" id="UP001327560">
    <property type="component" value="Chromosome 2"/>
</dbReference>
<dbReference type="EMBL" id="CP136891">
    <property type="protein sequence ID" value="WOK97671.1"/>
    <property type="molecule type" value="Genomic_DNA"/>
</dbReference>
<feature type="compositionally biased region" description="Basic and acidic residues" evidence="3">
    <location>
        <begin position="666"/>
        <end position="685"/>
    </location>
</feature>
<feature type="region of interest" description="Disordered" evidence="3">
    <location>
        <begin position="209"/>
        <end position="246"/>
    </location>
</feature>
<dbReference type="PANTHER" id="PTHR32054:SF31">
    <property type="entry name" value="PROTEIN WEAK CHLOROPLAST MOVEMENT UNDER BLUE LIGHT 1"/>
    <property type="match status" value="1"/>
</dbReference>
<name>A0AAQ3JX57_9LILI</name>
<accession>A0AAQ3JX57</accession>
<dbReference type="GO" id="GO:0005829">
    <property type="term" value="C:cytosol"/>
    <property type="evidence" value="ECO:0007669"/>
    <property type="project" value="TreeGrafter"/>
</dbReference>
<dbReference type="AlphaFoldDB" id="A0AAQ3JX57"/>
<feature type="region of interest" description="Disordered" evidence="3">
    <location>
        <begin position="817"/>
        <end position="888"/>
    </location>
</feature>
<feature type="region of interest" description="Disordered" evidence="3">
    <location>
        <begin position="130"/>
        <end position="154"/>
    </location>
</feature>
<protein>
    <submittedName>
        <fullName evidence="4">Protein WEAK CHLOROPLAST MOVEMENT UNDER BLUE LIGHT 1 isoform X1</fullName>
    </submittedName>
</protein>
<comment type="similarity">
    <text evidence="1">Belongs to the WEB family.</text>
</comment>
<dbReference type="InterPro" id="IPR008545">
    <property type="entry name" value="Web"/>
</dbReference>
<dbReference type="Pfam" id="PF05701">
    <property type="entry name" value="WEMBL"/>
    <property type="match status" value="1"/>
</dbReference>
<evidence type="ECO:0000313" key="5">
    <source>
        <dbReference type="Proteomes" id="UP001327560"/>
    </source>
</evidence>
<sequence>MEETNSREARFSGETVSVSYSPECLPTVVPPNLSCHDESIDANQYQETILNNTEKKVEQYGAGVILMDKNTTFAENSSGLNTDNQQAAAMEVPDQSLQQIVPDASLLVEDIVVEEIKDTNQQQRMLVQDSMPSVQQEASSISCPDNNTPDSVESSAPVVNVTAISSEDITPSVYFSFERQKKELEIISNQLQDGTSVILADVQIINDSAASSNSRKTEESPPILPVDLNNQKNDGDAQKKAPESVTSAKPVKNVYVNRGTVDTTAPFESVKEAVSKFGGIIDWKAHKKIILEKHKQLQLELERMQAEIPECKKKSEAAEVTKAKILIELDSTKKIIEELKLNLEKAQTEEAQAKQDSELAELRVKEMEQGIASESSVAAKAQLELAKSRHEAAVAELKSVKAELKSLQGEYVTLVNERDMTTKKAEDAVSALKEIEKTAEELTLELISTKESLESAHAAHLEAEERRIGAALAREQDLIAWKKELKQAEEEVQQLNQQLSLTKDVKSKLETTSRLLSNLKAELAAYMESKLNQESKTNERLSNDGEEMTITNISTQALASTRKELEEVKSSIEKAKNEVVCLRVAASSLKSELERERAFLANLQQREGMASIAVSSLEAELERTKQELEVVRVKEKEAREKMVELPRLLQQAAQEADQAKSAAQMAREELRKTKEEEEQAKTTESTIEIRLHAALKEIEAARASERLALAAIKALEESDQAASIAGDDSPHTVTLSLDEYFNLSKRAHEAEEHAHERVIAAMTQIEMAKQSETKSLERLSEAYRELTQRKEALEVAMEKSEKAKEGKLGAEQELRKWRAEHEQQRRASGAAKGGLNSQRNPLRTFEQPTVLQSSSKVENDYMSYTNSFTSEDSSDNGIKETKKRKKKRSLVPRIVLLFLARRKSQSFE</sequence>
<feature type="region of interest" description="Disordered" evidence="3">
    <location>
        <begin position="660"/>
        <end position="685"/>
    </location>
</feature>
<dbReference type="GO" id="GO:0009903">
    <property type="term" value="P:chloroplast avoidance movement"/>
    <property type="evidence" value="ECO:0007669"/>
    <property type="project" value="TreeGrafter"/>
</dbReference>
<organism evidence="4 5">
    <name type="scientific">Canna indica</name>
    <name type="common">Indian-shot</name>
    <dbReference type="NCBI Taxonomy" id="4628"/>
    <lineage>
        <taxon>Eukaryota</taxon>
        <taxon>Viridiplantae</taxon>
        <taxon>Streptophyta</taxon>
        <taxon>Embryophyta</taxon>
        <taxon>Tracheophyta</taxon>
        <taxon>Spermatophyta</taxon>
        <taxon>Magnoliopsida</taxon>
        <taxon>Liliopsida</taxon>
        <taxon>Zingiberales</taxon>
        <taxon>Cannaceae</taxon>
        <taxon>Canna</taxon>
    </lineage>
</organism>
<feature type="compositionally biased region" description="Polar residues" evidence="3">
    <location>
        <begin position="835"/>
        <end position="871"/>
    </location>
</feature>
<evidence type="ECO:0000313" key="4">
    <source>
        <dbReference type="EMBL" id="WOK97671.1"/>
    </source>
</evidence>
<dbReference type="GO" id="GO:0009904">
    <property type="term" value="P:chloroplast accumulation movement"/>
    <property type="evidence" value="ECO:0007669"/>
    <property type="project" value="TreeGrafter"/>
</dbReference>
<proteinExistence type="inferred from homology"/>
<reference evidence="4 5" key="1">
    <citation type="submission" date="2023-10" db="EMBL/GenBank/DDBJ databases">
        <title>Chromosome-scale genome assembly provides insights into flower coloration mechanisms of Canna indica.</title>
        <authorList>
            <person name="Li C."/>
        </authorList>
    </citation>
    <scope>NUCLEOTIDE SEQUENCE [LARGE SCALE GENOMIC DNA]</scope>
    <source>
        <tissue evidence="4">Flower</tissue>
    </source>
</reference>
<feature type="compositionally biased region" description="Basic and acidic residues" evidence="3">
    <location>
        <begin position="233"/>
        <end position="242"/>
    </location>
</feature>
<evidence type="ECO:0000256" key="1">
    <source>
        <dbReference type="ARBA" id="ARBA00005485"/>
    </source>
</evidence>
<keyword evidence="2" id="KW-0175">Coiled coil</keyword>
<dbReference type="PANTHER" id="PTHR32054">
    <property type="entry name" value="HEAVY CHAIN, PUTATIVE, EXPRESSED-RELATED-RELATED"/>
    <property type="match status" value="1"/>
</dbReference>